<feature type="transmembrane region" description="Helical" evidence="6">
    <location>
        <begin position="408"/>
        <end position="430"/>
    </location>
</feature>
<dbReference type="Pfam" id="PF07690">
    <property type="entry name" value="MFS_1"/>
    <property type="match status" value="1"/>
</dbReference>
<proteinExistence type="predicted"/>
<dbReference type="GO" id="GO:0022857">
    <property type="term" value="F:transmembrane transporter activity"/>
    <property type="evidence" value="ECO:0007669"/>
    <property type="project" value="InterPro"/>
</dbReference>
<name>A0A2S4V3H1_9BASI</name>
<keyword evidence="2" id="KW-0813">Transport</keyword>
<dbReference type="AlphaFoldDB" id="A0A2S4V3H1"/>
<dbReference type="VEuPathDB" id="FungiDB:PSHT_12528"/>
<feature type="transmembrane region" description="Helical" evidence="6">
    <location>
        <begin position="117"/>
        <end position="139"/>
    </location>
</feature>
<protein>
    <recommendedName>
        <fullName evidence="9">Major facilitator superfamily (MFS) profile domain-containing protein</fullName>
    </recommendedName>
</protein>
<feature type="non-terminal residue" evidence="7">
    <location>
        <position position="613"/>
    </location>
</feature>
<evidence type="ECO:0000256" key="2">
    <source>
        <dbReference type="ARBA" id="ARBA00022448"/>
    </source>
</evidence>
<dbReference type="InterPro" id="IPR036259">
    <property type="entry name" value="MFS_trans_sf"/>
</dbReference>
<feature type="transmembrane region" description="Helical" evidence="6">
    <location>
        <begin position="151"/>
        <end position="170"/>
    </location>
</feature>
<feature type="transmembrane region" description="Helical" evidence="6">
    <location>
        <begin position="385"/>
        <end position="402"/>
    </location>
</feature>
<dbReference type="PANTHER" id="PTHR43791:SF85">
    <property type="entry name" value="TRANSPORTER, PUTATIVE (AFU_ORTHOLOGUE AFUA_6G00710)-RELATED"/>
    <property type="match status" value="1"/>
</dbReference>
<comment type="caution">
    <text evidence="7">The sequence shown here is derived from an EMBL/GenBank/DDBJ whole genome shotgun (WGS) entry which is preliminary data.</text>
</comment>
<comment type="subcellular location">
    <subcellularLocation>
        <location evidence="1">Membrane</location>
        <topology evidence="1">Multi-pass membrane protein</topology>
    </subcellularLocation>
</comment>
<keyword evidence="3 6" id="KW-0812">Transmembrane</keyword>
<feature type="transmembrane region" description="Helical" evidence="6">
    <location>
        <begin position="215"/>
        <end position="235"/>
    </location>
</feature>
<evidence type="ECO:0000256" key="4">
    <source>
        <dbReference type="ARBA" id="ARBA00022989"/>
    </source>
</evidence>
<evidence type="ECO:0000256" key="5">
    <source>
        <dbReference type="ARBA" id="ARBA00023136"/>
    </source>
</evidence>
<feature type="transmembrane region" description="Helical" evidence="6">
    <location>
        <begin position="75"/>
        <end position="97"/>
    </location>
</feature>
<gene>
    <name evidence="7" type="ORF">PSTT_10632</name>
</gene>
<dbReference type="VEuPathDB" id="FungiDB:PSTT_10632"/>
<accession>A0A2S4V3H1</accession>
<dbReference type="SUPFAM" id="SSF103473">
    <property type="entry name" value="MFS general substrate transporter"/>
    <property type="match status" value="1"/>
</dbReference>
<keyword evidence="5 6" id="KW-0472">Membrane</keyword>
<feature type="transmembrane region" description="Helical" evidence="6">
    <location>
        <begin position="356"/>
        <end position="373"/>
    </location>
</feature>
<dbReference type="Gene3D" id="1.20.1250.20">
    <property type="entry name" value="MFS general substrate transporter like domains"/>
    <property type="match status" value="1"/>
</dbReference>
<feature type="transmembrane region" description="Helical" evidence="6">
    <location>
        <begin position="182"/>
        <end position="203"/>
    </location>
</feature>
<dbReference type="InterPro" id="IPR011701">
    <property type="entry name" value="MFS"/>
</dbReference>
<dbReference type="PANTHER" id="PTHR43791">
    <property type="entry name" value="PERMEASE-RELATED"/>
    <property type="match status" value="1"/>
</dbReference>
<dbReference type="EMBL" id="PKSL01000116">
    <property type="protein sequence ID" value="POW04086.1"/>
    <property type="molecule type" value="Genomic_DNA"/>
</dbReference>
<evidence type="ECO:0000256" key="1">
    <source>
        <dbReference type="ARBA" id="ARBA00004141"/>
    </source>
</evidence>
<sequence>SGGLHGPPLTLALESRGSIPWNPNFQSSKGTRMESQKDEHVQPGLEAPHHLNGTALLMNARDAALVKRAKLKLDLLLLPILGLFFFLSFLDRANLGLQKDLHMTDYDFSMALTVHKIGAGIQIPLTVTIWGLITCLQGLVTSYRGLLVSRFFLGLVEGGLYPAVVLYLSTFYTRSELQLRIALFWGTICISGAASGLLTYAIIKLHGHWGHPGWAWIEGFFTVIFGIIGFFVLPSSIGTVKILTDAEKRCLISRLGPAWMSSTSFTSSATYIQRYPAKSTILQVWEAFKSPHVILLSIAQFGCASNIYSLAYFAPTIRVLSHHHPVVHRCYKAPLGSHVSTRCNHQLTFSAVNLNAVPPFAVGFIFLVGMSYWSDKRQTRAHASVISAVLSIIGFAIFYASSSAKVRYGSLFISIPGAYAVSPSLGAWTADNSEPHKRKATAIRTWSHGGKLRRIIQCLGKSLHSDLQEPNFGLTQVVFFCFQFWGSLDFCIGEKAEIPPSDCIQYILVSRTYLAFLDIPQAFQVLKGNLCSLATLNIQRVCCILNTIWLSHAQKKKVAKRSDILEKFGLRSASASFKQEENESQDQLSEHDMMSAKAWDDLGDQHPDFKYIY</sequence>
<organism evidence="7 8">
    <name type="scientific">Puccinia striiformis</name>
    <dbReference type="NCBI Taxonomy" id="27350"/>
    <lineage>
        <taxon>Eukaryota</taxon>
        <taxon>Fungi</taxon>
        <taxon>Dikarya</taxon>
        <taxon>Basidiomycota</taxon>
        <taxon>Pucciniomycotina</taxon>
        <taxon>Pucciniomycetes</taxon>
        <taxon>Pucciniales</taxon>
        <taxon>Pucciniaceae</taxon>
        <taxon>Puccinia</taxon>
    </lineage>
</organism>
<reference evidence="7" key="1">
    <citation type="submission" date="2017-12" db="EMBL/GenBank/DDBJ databases">
        <title>Gene loss provides genomic basis for host adaptation in cereal stripe rust fungi.</title>
        <authorList>
            <person name="Xia C."/>
        </authorList>
    </citation>
    <scope>NUCLEOTIDE SEQUENCE [LARGE SCALE GENOMIC DNA]</scope>
    <source>
        <strain evidence="7">93-210</strain>
    </source>
</reference>
<dbReference type="Proteomes" id="UP000239156">
    <property type="component" value="Unassembled WGS sequence"/>
</dbReference>
<evidence type="ECO:0000313" key="8">
    <source>
        <dbReference type="Proteomes" id="UP000239156"/>
    </source>
</evidence>
<dbReference type="GO" id="GO:0016020">
    <property type="term" value="C:membrane"/>
    <property type="evidence" value="ECO:0007669"/>
    <property type="project" value="UniProtKB-SubCell"/>
</dbReference>
<feature type="non-terminal residue" evidence="7">
    <location>
        <position position="1"/>
    </location>
</feature>
<keyword evidence="8" id="KW-1185">Reference proteome</keyword>
<keyword evidence="4 6" id="KW-1133">Transmembrane helix</keyword>
<evidence type="ECO:0000256" key="6">
    <source>
        <dbReference type="SAM" id="Phobius"/>
    </source>
</evidence>
<evidence type="ECO:0008006" key="9">
    <source>
        <dbReference type="Google" id="ProtNLM"/>
    </source>
</evidence>
<evidence type="ECO:0000256" key="3">
    <source>
        <dbReference type="ARBA" id="ARBA00022692"/>
    </source>
</evidence>
<evidence type="ECO:0000313" key="7">
    <source>
        <dbReference type="EMBL" id="POW04086.1"/>
    </source>
</evidence>